<dbReference type="RefSeq" id="WP_088271394.1">
    <property type="nucleotide sequence ID" value="NZ_BMKI01000001.1"/>
</dbReference>
<dbReference type="InterPro" id="IPR000330">
    <property type="entry name" value="SNF2_N"/>
</dbReference>
<keyword evidence="4" id="KW-0067">ATP-binding</keyword>
<dbReference type="InterPro" id="IPR001650">
    <property type="entry name" value="Helicase_C-like"/>
</dbReference>
<dbReference type="PROSITE" id="PS51192">
    <property type="entry name" value="HELICASE_ATP_BIND_1"/>
    <property type="match status" value="1"/>
</dbReference>
<proteinExistence type="predicted"/>
<dbReference type="CDD" id="cd18793">
    <property type="entry name" value="SF2_C_SNF"/>
    <property type="match status" value="1"/>
</dbReference>
<dbReference type="Gene3D" id="3.40.50.300">
    <property type="entry name" value="P-loop containing nucleotide triphosphate hydrolases"/>
    <property type="match status" value="1"/>
</dbReference>
<organism evidence="4 5">
    <name type="scientific">Enterococcus wangshanyuanii</name>
    <dbReference type="NCBI Taxonomy" id="2005703"/>
    <lineage>
        <taxon>Bacteria</taxon>
        <taxon>Bacillati</taxon>
        <taxon>Bacillota</taxon>
        <taxon>Bacilli</taxon>
        <taxon>Lactobacillales</taxon>
        <taxon>Enterococcaceae</taxon>
        <taxon>Enterococcus</taxon>
    </lineage>
</organism>
<protein>
    <submittedName>
        <fullName evidence="4">Helicase SNF2</fullName>
    </submittedName>
</protein>
<comment type="caution">
    <text evidence="4">The sequence shown here is derived from an EMBL/GenBank/DDBJ whole genome shotgun (WGS) entry which is preliminary data.</text>
</comment>
<keyword evidence="4" id="KW-0547">Nucleotide-binding</keyword>
<dbReference type="EMBL" id="BMKI01000001">
    <property type="protein sequence ID" value="GGC74776.1"/>
    <property type="molecule type" value="Genomic_DNA"/>
</dbReference>
<dbReference type="InterPro" id="IPR014001">
    <property type="entry name" value="Helicase_ATP-bd"/>
</dbReference>
<dbReference type="Pfam" id="PF00176">
    <property type="entry name" value="SNF2-rel_dom"/>
    <property type="match status" value="1"/>
</dbReference>
<name>A0ABQ1NF30_9ENTE</name>
<dbReference type="Gene3D" id="3.40.50.10810">
    <property type="entry name" value="Tandem AAA-ATPase domain"/>
    <property type="match status" value="1"/>
</dbReference>
<dbReference type="GO" id="GO:0004386">
    <property type="term" value="F:helicase activity"/>
    <property type="evidence" value="ECO:0007669"/>
    <property type="project" value="UniProtKB-KW"/>
</dbReference>
<gene>
    <name evidence="4" type="ORF">GCM10011573_00370</name>
</gene>
<keyword evidence="5" id="KW-1185">Reference proteome</keyword>
<sequence>MKVNLFLHQDQLLNDTYDYNRVAYYVDMGLGKTFIGSEKMWELNTPYNLVICQKSKIDDWKEHFEEFYPEYKAIVFDKQSLEIIPEESVLIINYDKVWRRPELTHLRDFTMMLDESSLIKNERSNRSKFILNQLKPNNVILLSGTPVSGKYEEIISQVNLLGWKISRDLFMKQYVKREWDDIDGGWKIIGYKNIDRLKRKLRQYGAVFMKTEEVYDLPEQNHINILVKTTKQYKEFSAHHMCEYDGEMFIGDTPSKAKLYQRQFAGHMNKNKLIRLRELIESTSDRLIIFYNFKKEYEVIKQLCDELERPVSSVNGDMRDLEAYERQSDSITLIQYQAGAMGLNLQKSNKIIYFTLTDKSELFEQSKKRTHRIGQKQPCFYYYLLTKGSVEWRMLDVLKMRKDYTDELFEYEEMKK</sequence>
<keyword evidence="4" id="KW-0347">Helicase</keyword>
<dbReference type="PANTHER" id="PTHR10799">
    <property type="entry name" value="SNF2/RAD54 HELICASE FAMILY"/>
    <property type="match status" value="1"/>
</dbReference>
<feature type="domain" description="Helicase ATP-binding" evidence="2">
    <location>
        <begin position="27"/>
        <end position="164"/>
    </location>
</feature>
<evidence type="ECO:0000256" key="1">
    <source>
        <dbReference type="ARBA" id="ARBA00022801"/>
    </source>
</evidence>
<dbReference type="SUPFAM" id="SSF52540">
    <property type="entry name" value="P-loop containing nucleoside triphosphate hydrolases"/>
    <property type="match status" value="2"/>
</dbReference>
<feature type="domain" description="Helicase C-terminal" evidence="3">
    <location>
        <begin position="275"/>
        <end position="416"/>
    </location>
</feature>
<dbReference type="InterPro" id="IPR038718">
    <property type="entry name" value="SNF2-like_sf"/>
</dbReference>
<dbReference type="SMART" id="SM00487">
    <property type="entry name" value="DEXDc"/>
    <property type="match status" value="1"/>
</dbReference>
<keyword evidence="1" id="KW-0378">Hydrolase</keyword>
<dbReference type="InterPro" id="IPR027417">
    <property type="entry name" value="P-loop_NTPase"/>
</dbReference>
<evidence type="ECO:0000259" key="3">
    <source>
        <dbReference type="PROSITE" id="PS51194"/>
    </source>
</evidence>
<dbReference type="PROSITE" id="PS51194">
    <property type="entry name" value="HELICASE_CTER"/>
    <property type="match status" value="1"/>
</dbReference>
<reference evidence="5" key="1">
    <citation type="journal article" date="2019" name="Int. J. Syst. Evol. Microbiol.">
        <title>The Global Catalogue of Microorganisms (GCM) 10K type strain sequencing project: providing services to taxonomists for standard genome sequencing and annotation.</title>
        <authorList>
            <consortium name="The Broad Institute Genomics Platform"/>
            <consortium name="The Broad Institute Genome Sequencing Center for Infectious Disease"/>
            <person name="Wu L."/>
            <person name="Ma J."/>
        </authorList>
    </citation>
    <scope>NUCLEOTIDE SEQUENCE [LARGE SCALE GENOMIC DNA]</scope>
    <source>
        <strain evidence="5">CGMCC 1.15942</strain>
    </source>
</reference>
<dbReference type="InterPro" id="IPR049730">
    <property type="entry name" value="SNF2/RAD54-like_C"/>
</dbReference>
<dbReference type="Proteomes" id="UP000630615">
    <property type="component" value="Unassembled WGS sequence"/>
</dbReference>
<evidence type="ECO:0000313" key="4">
    <source>
        <dbReference type="EMBL" id="GGC74776.1"/>
    </source>
</evidence>
<evidence type="ECO:0000259" key="2">
    <source>
        <dbReference type="PROSITE" id="PS51192"/>
    </source>
</evidence>
<accession>A0ABQ1NF30</accession>
<dbReference type="Pfam" id="PF00271">
    <property type="entry name" value="Helicase_C"/>
    <property type="match status" value="1"/>
</dbReference>
<evidence type="ECO:0000313" key="5">
    <source>
        <dbReference type="Proteomes" id="UP000630615"/>
    </source>
</evidence>